<evidence type="ECO:0000313" key="3">
    <source>
        <dbReference type="Proteomes" id="UP000317650"/>
    </source>
</evidence>
<feature type="transmembrane region" description="Helical" evidence="1">
    <location>
        <begin position="149"/>
        <end position="173"/>
    </location>
</feature>
<name>A0A4S8JI56_MUSBA</name>
<keyword evidence="1" id="KW-1133">Transmembrane helix</keyword>
<dbReference type="EMBL" id="PYDT01000005">
    <property type="protein sequence ID" value="THU61728.1"/>
    <property type="molecule type" value="Genomic_DNA"/>
</dbReference>
<feature type="transmembrane region" description="Helical" evidence="1">
    <location>
        <begin position="31"/>
        <end position="55"/>
    </location>
</feature>
<gene>
    <name evidence="2" type="ORF">C4D60_Mb07t26370</name>
</gene>
<keyword evidence="1" id="KW-0812">Transmembrane</keyword>
<accession>A0A4S8JI56</accession>
<evidence type="ECO:0000256" key="1">
    <source>
        <dbReference type="SAM" id="Phobius"/>
    </source>
</evidence>
<dbReference type="Proteomes" id="UP000317650">
    <property type="component" value="Chromosome 7"/>
</dbReference>
<sequence>MTMSAVATAIGTWVLLWRSIDREAEGTKMQILAVTSLVWVAISTLMLLAVVLLLVHDSCLAFESLAMVRRRPRDRAANDEEEAIALDIYGEERRRRMSAGCPNCGRPKLWSASEAVVMVIVAVSAVAIALHTSVFLWRLIGCEALGTKIRVAAAIALAWLSVCLLMAIAAAVLHIRDARMAFKASEVVARCPRDGAGEDDEKALAIDVSGEEEETILLLLSETCTHRYEGFRD</sequence>
<reference evidence="2 3" key="1">
    <citation type="journal article" date="2019" name="Nat. Plants">
        <title>Genome sequencing of Musa balbisiana reveals subgenome evolution and function divergence in polyploid bananas.</title>
        <authorList>
            <person name="Yao X."/>
        </authorList>
    </citation>
    <scope>NUCLEOTIDE SEQUENCE [LARGE SCALE GENOMIC DNA]</scope>
    <source>
        <strain evidence="3">cv. DH-PKW</strain>
        <tissue evidence="2">Leaves</tissue>
    </source>
</reference>
<evidence type="ECO:0000313" key="2">
    <source>
        <dbReference type="EMBL" id="THU61728.1"/>
    </source>
</evidence>
<keyword evidence="1" id="KW-0472">Membrane</keyword>
<keyword evidence="3" id="KW-1185">Reference proteome</keyword>
<organism evidence="2 3">
    <name type="scientific">Musa balbisiana</name>
    <name type="common">Banana</name>
    <dbReference type="NCBI Taxonomy" id="52838"/>
    <lineage>
        <taxon>Eukaryota</taxon>
        <taxon>Viridiplantae</taxon>
        <taxon>Streptophyta</taxon>
        <taxon>Embryophyta</taxon>
        <taxon>Tracheophyta</taxon>
        <taxon>Spermatophyta</taxon>
        <taxon>Magnoliopsida</taxon>
        <taxon>Liliopsida</taxon>
        <taxon>Zingiberales</taxon>
        <taxon>Musaceae</taxon>
        <taxon>Musa</taxon>
    </lineage>
</organism>
<proteinExistence type="predicted"/>
<feature type="transmembrane region" description="Helical" evidence="1">
    <location>
        <begin position="115"/>
        <end position="137"/>
    </location>
</feature>
<dbReference type="AlphaFoldDB" id="A0A4S8JI56"/>
<protein>
    <submittedName>
        <fullName evidence="2">Uncharacterized protein</fullName>
    </submittedName>
</protein>
<comment type="caution">
    <text evidence="2">The sequence shown here is derived from an EMBL/GenBank/DDBJ whole genome shotgun (WGS) entry which is preliminary data.</text>
</comment>